<evidence type="ECO:0000313" key="2">
    <source>
        <dbReference type="Proteomes" id="UP000230093"/>
    </source>
</evidence>
<gene>
    <name evidence="1" type="ORF">COT75_01160</name>
</gene>
<dbReference type="InterPro" id="IPR003737">
    <property type="entry name" value="GlcNAc_PI_deacetylase-related"/>
</dbReference>
<comment type="caution">
    <text evidence="1">The sequence shown here is derived from an EMBL/GenBank/DDBJ whole genome shotgun (WGS) entry which is preliminary data.</text>
</comment>
<reference evidence="2" key="1">
    <citation type="submission" date="2017-09" db="EMBL/GenBank/DDBJ databases">
        <title>Depth-based differentiation of microbial function through sediment-hosted aquifers and enrichment of novel symbionts in the deep terrestrial subsurface.</title>
        <authorList>
            <person name="Probst A.J."/>
            <person name="Ladd B."/>
            <person name="Jarett J.K."/>
            <person name="Geller-Mcgrath D.E."/>
            <person name="Sieber C.M.K."/>
            <person name="Emerson J.B."/>
            <person name="Anantharaman K."/>
            <person name="Thomas B.C."/>
            <person name="Malmstrom R."/>
            <person name="Stieglmeier M."/>
            <person name="Klingl A."/>
            <person name="Woyke T."/>
            <person name="Ryan C.M."/>
            <person name="Banfield J.F."/>
        </authorList>
    </citation>
    <scope>NUCLEOTIDE SEQUENCE [LARGE SCALE GENOMIC DNA]</scope>
</reference>
<name>A0A2H0WA25_9BACT</name>
<accession>A0A2H0WA25</accession>
<dbReference type="Pfam" id="PF02585">
    <property type="entry name" value="PIG-L"/>
    <property type="match status" value="1"/>
</dbReference>
<evidence type="ECO:0000313" key="1">
    <source>
        <dbReference type="EMBL" id="PIS09520.1"/>
    </source>
</evidence>
<dbReference type="InterPro" id="IPR024078">
    <property type="entry name" value="LmbE-like_dom_sf"/>
</dbReference>
<organism evidence="1 2">
    <name type="scientific">Candidatus Beckwithbacteria bacterium CG10_big_fil_rev_8_21_14_0_10_34_10</name>
    <dbReference type="NCBI Taxonomy" id="1974495"/>
    <lineage>
        <taxon>Bacteria</taxon>
        <taxon>Candidatus Beckwithiibacteriota</taxon>
    </lineage>
</organism>
<evidence type="ECO:0008006" key="3">
    <source>
        <dbReference type="Google" id="ProtNLM"/>
    </source>
</evidence>
<proteinExistence type="predicted"/>
<dbReference type="GO" id="GO:0016811">
    <property type="term" value="F:hydrolase activity, acting on carbon-nitrogen (but not peptide) bonds, in linear amides"/>
    <property type="evidence" value="ECO:0007669"/>
    <property type="project" value="TreeGrafter"/>
</dbReference>
<protein>
    <recommendedName>
        <fullName evidence="3">PIG-L family deacetylase</fullName>
    </recommendedName>
</protein>
<dbReference type="EMBL" id="PEZT01000006">
    <property type="protein sequence ID" value="PIS09520.1"/>
    <property type="molecule type" value="Genomic_DNA"/>
</dbReference>
<dbReference type="Proteomes" id="UP000230093">
    <property type="component" value="Unassembled WGS sequence"/>
</dbReference>
<sequence>MIEIKKIEDLLPKKKRDQPRRLLAVFAHPDDESLNLAGLLAKSAQEGIKTYLVCLTDGEKGVIDTKLKGSKLKKKRIRELLRASKILGVGKVFFCHLPDGRLYYQQQKLKNFLKEIITQVKPGVVITHDPSGGSTHPDHIATSLTLKSLLSNYPSDEINLYFVVLGEVLKETMREIKKQKINWQMMPEPTHWLNIASFTSIKEKACLVYQSQKLAQARPVSLKVWYQLFDREYLHLVDLRKKYPFRFGKFEVNYFKFKPPSQKTILA</sequence>
<dbReference type="SUPFAM" id="SSF102588">
    <property type="entry name" value="LmbE-like"/>
    <property type="match status" value="1"/>
</dbReference>
<dbReference type="PANTHER" id="PTHR12993">
    <property type="entry name" value="N-ACETYLGLUCOSAMINYL-PHOSPHATIDYLINOSITOL DE-N-ACETYLASE-RELATED"/>
    <property type="match status" value="1"/>
</dbReference>
<dbReference type="Gene3D" id="3.40.50.10320">
    <property type="entry name" value="LmbE-like"/>
    <property type="match status" value="1"/>
</dbReference>
<dbReference type="PANTHER" id="PTHR12993:SF11">
    <property type="entry name" value="N-ACETYLGLUCOSAMINYL-PHOSPHATIDYLINOSITOL DE-N-ACETYLASE"/>
    <property type="match status" value="1"/>
</dbReference>
<dbReference type="AlphaFoldDB" id="A0A2H0WA25"/>